<evidence type="ECO:0000259" key="1">
    <source>
        <dbReference type="PROSITE" id="PS51704"/>
    </source>
</evidence>
<dbReference type="Proteomes" id="UP000193307">
    <property type="component" value="Unassembled WGS sequence"/>
</dbReference>
<reference evidence="2 3" key="1">
    <citation type="submission" date="2017-03" db="EMBL/GenBank/DDBJ databases">
        <authorList>
            <person name="Afonso C.L."/>
            <person name="Miller P.J."/>
            <person name="Scott M.A."/>
            <person name="Spackman E."/>
            <person name="Goraichik I."/>
            <person name="Dimitrov K.M."/>
            <person name="Suarez D.L."/>
            <person name="Swayne D.E."/>
        </authorList>
    </citation>
    <scope>NUCLEOTIDE SEQUENCE [LARGE SCALE GENOMIC DNA]</scope>
    <source>
        <strain evidence="2 3">CECT 7971</strain>
    </source>
</reference>
<dbReference type="PANTHER" id="PTHR46320:SF1">
    <property type="entry name" value="GLYCEROPHOSPHODIESTER PHOSPHODIESTERASE 1"/>
    <property type="match status" value="1"/>
</dbReference>
<name>A0A1Y5SWK5_9RHOB</name>
<dbReference type="GO" id="GO:0006644">
    <property type="term" value="P:phospholipid metabolic process"/>
    <property type="evidence" value="ECO:0007669"/>
    <property type="project" value="TreeGrafter"/>
</dbReference>
<feature type="domain" description="GP-PDE" evidence="1">
    <location>
        <begin position="15"/>
        <end position="275"/>
    </location>
</feature>
<dbReference type="GO" id="GO:0070291">
    <property type="term" value="P:N-acylethanolamine metabolic process"/>
    <property type="evidence" value="ECO:0007669"/>
    <property type="project" value="TreeGrafter"/>
</dbReference>
<dbReference type="GO" id="GO:0005886">
    <property type="term" value="C:plasma membrane"/>
    <property type="evidence" value="ECO:0007669"/>
    <property type="project" value="TreeGrafter"/>
</dbReference>
<dbReference type="Pfam" id="PF16387">
    <property type="entry name" value="DUF4996"/>
    <property type="match status" value="1"/>
</dbReference>
<dbReference type="RefSeq" id="WP_085849408.1">
    <property type="nucleotide sequence ID" value="NZ_FNZV01000005.1"/>
</dbReference>
<sequence length="275" mass="30201">MLPLRAFLKDQSWPCAIVAHRGAWHHAPENSALAITQAAERGYEFVELDVQQSWDGTLFCLHDRTLDRMTNTSGAAAPRLWHDLKGLRLKQGMGADAALTDEHIVSFAEALAAAKDRVYLDLDMKFSDQVAPIVAAVKAAGMAEQVNLKREVNCRADYDSLHALEQSTGLIVKPILHVDQSSVSQICDLISHAHFPMIEVLYSDFETLLKVAAVCKAVGTEVFVNTLDPVPFCPKKDTKALTDPDAVWGDLTRAHIRLIQTDEPAALSTFLKSAS</sequence>
<protein>
    <submittedName>
        <fullName evidence="2">Glycerophosphoryl diester phosphodiesterase</fullName>
        <ecNumber evidence="2">3.1.4.46</ecNumber>
    </submittedName>
</protein>
<accession>A0A1Y5SWK5</accession>
<proteinExistence type="predicted"/>
<keyword evidence="3" id="KW-1185">Reference proteome</keyword>
<evidence type="ECO:0000313" key="2">
    <source>
        <dbReference type="EMBL" id="SLN46728.1"/>
    </source>
</evidence>
<keyword evidence="2" id="KW-0378">Hydrolase</keyword>
<dbReference type="EMBL" id="FWFW01000006">
    <property type="protein sequence ID" value="SLN46728.1"/>
    <property type="molecule type" value="Genomic_DNA"/>
</dbReference>
<dbReference type="InterPro" id="IPR017946">
    <property type="entry name" value="PLC-like_Pdiesterase_TIM-brl"/>
</dbReference>
<dbReference type="PROSITE" id="PS51704">
    <property type="entry name" value="GP_PDE"/>
    <property type="match status" value="1"/>
</dbReference>
<dbReference type="Gene3D" id="3.20.20.190">
    <property type="entry name" value="Phosphatidylinositol (PI) phosphodiesterase"/>
    <property type="match status" value="1"/>
</dbReference>
<dbReference type="SUPFAM" id="SSF51695">
    <property type="entry name" value="PLC-like phosphodiesterases"/>
    <property type="match status" value="1"/>
</dbReference>
<dbReference type="STRING" id="658057.SAMN04488032_10543"/>
<dbReference type="OrthoDB" id="1854250at2"/>
<dbReference type="GO" id="GO:0006580">
    <property type="term" value="P:ethanolamine metabolic process"/>
    <property type="evidence" value="ECO:0007669"/>
    <property type="project" value="TreeGrafter"/>
</dbReference>
<dbReference type="InterPro" id="IPR030395">
    <property type="entry name" value="GP_PDE_dom"/>
</dbReference>
<organism evidence="2 3">
    <name type="scientific">Pacificibacter marinus</name>
    <dbReference type="NCBI Taxonomy" id="658057"/>
    <lineage>
        <taxon>Bacteria</taxon>
        <taxon>Pseudomonadati</taxon>
        <taxon>Pseudomonadota</taxon>
        <taxon>Alphaproteobacteria</taxon>
        <taxon>Rhodobacterales</taxon>
        <taxon>Roseobacteraceae</taxon>
        <taxon>Pacificibacter</taxon>
    </lineage>
</organism>
<dbReference type="InterPro" id="IPR032160">
    <property type="entry name" value="DUF4996"/>
</dbReference>
<dbReference type="Pfam" id="PF03009">
    <property type="entry name" value="GDPD"/>
    <property type="match status" value="1"/>
</dbReference>
<evidence type="ECO:0000313" key="3">
    <source>
        <dbReference type="Proteomes" id="UP000193307"/>
    </source>
</evidence>
<gene>
    <name evidence="2" type="primary">ugpQ_3</name>
    <name evidence="2" type="ORF">PAM7971_02282</name>
</gene>
<dbReference type="AlphaFoldDB" id="A0A1Y5SWK5"/>
<dbReference type="CDD" id="cd08566">
    <property type="entry name" value="GDPD_AtGDE_like"/>
    <property type="match status" value="1"/>
</dbReference>
<dbReference type="PANTHER" id="PTHR46320">
    <property type="entry name" value="GLYCEROPHOSPHODIESTER PHOSPHODIESTERASE 1"/>
    <property type="match status" value="1"/>
</dbReference>
<dbReference type="EC" id="3.1.4.46" evidence="2"/>
<dbReference type="GO" id="GO:0008889">
    <property type="term" value="F:glycerophosphodiester phosphodiesterase activity"/>
    <property type="evidence" value="ECO:0007669"/>
    <property type="project" value="UniProtKB-EC"/>
</dbReference>